<dbReference type="EnsemblPlants" id="LPERR05G09430.1">
    <property type="protein sequence ID" value="LPERR05G09430.1"/>
    <property type="gene ID" value="LPERR05G09430"/>
</dbReference>
<feature type="domain" description="F-box" evidence="1">
    <location>
        <begin position="44"/>
        <end position="76"/>
    </location>
</feature>
<reference evidence="2 3" key="1">
    <citation type="submission" date="2012-08" db="EMBL/GenBank/DDBJ databases">
        <title>Oryza genome evolution.</title>
        <authorList>
            <person name="Wing R.A."/>
        </authorList>
    </citation>
    <scope>NUCLEOTIDE SEQUENCE</scope>
</reference>
<accession>A0A0D9WF63</accession>
<protein>
    <recommendedName>
        <fullName evidence="1">F-box domain-containing protein</fullName>
    </recommendedName>
</protein>
<organism evidence="2 3">
    <name type="scientific">Leersia perrieri</name>
    <dbReference type="NCBI Taxonomy" id="77586"/>
    <lineage>
        <taxon>Eukaryota</taxon>
        <taxon>Viridiplantae</taxon>
        <taxon>Streptophyta</taxon>
        <taxon>Embryophyta</taxon>
        <taxon>Tracheophyta</taxon>
        <taxon>Spermatophyta</taxon>
        <taxon>Magnoliopsida</taxon>
        <taxon>Liliopsida</taxon>
        <taxon>Poales</taxon>
        <taxon>Poaceae</taxon>
        <taxon>BOP clade</taxon>
        <taxon>Oryzoideae</taxon>
        <taxon>Oryzeae</taxon>
        <taxon>Oryzinae</taxon>
        <taxon>Leersia</taxon>
    </lineage>
</organism>
<evidence type="ECO:0000313" key="3">
    <source>
        <dbReference type="Proteomes" id="UP000032180"/>
    </source>
</evidence>
<dbReference type="InterPro" id="IPR050796">
    <property type="entry name" value="SCF_F-box_component"/>
</dbReference>
<dbReference type="AlphaFoldDB" id="A0A0D9WF63"/>
<dbReference type="Proteomes" id="UP000032180">
    <property type="component" value="Chromosome 5"/>
</dbReference>
<dbReference type="Gramene" id="LPERR05G09430.1">
    <property type="protein sequence ID" value="LPERR05G09430.1"/>
    <property type="gene ID" value="LPERR05G09430"/>
</dbReference>
<dbReference type="InterPro" id="IPR001810">
    <property type="entry name" value="F-box_dom"/>
</dbReference>
<dbReference type="PANTHER" id="PTHR31672">
    <property type="entry name" value="BNACNNG10540D PROTEIN"/>
    <property type="match status" value="1"/>
</dbReference>
<dbReference type="SUPFAM" id="SSF81383">
    <property type="entry name" value="F-box domain"/>
    <property type="match status" value="1"/>
</dbReference>
<evidence type="ECO:0000259" key="1">
    <source>
        <dbReference type="Pfam" id="PF00646"/>
    </source>
</evidence>
<dbReference type="InterPro" id="IPR036047">
    <property type="entry name" value="F-box-like_dom_sf"/>
</dbReference>
<dbReference type="Pfam" id="PF00646">
    <property type="entry name" value="F-box"/>
    <property type="match status" value="1"/>
</dbReference>
<reference evidence="2" key="3">
    <citation type="submission" date="2015-04" db="UniProtKB">
        <authorList>
            <consortium name="EnsemblPlants"/>
        </authorList>
    </citation>
    <scope>IDENTIFICATION</scope>
</reference>
<sequence>MAKRNSCNVVTDDDDTRQSKKMMKTAVTSTASGPLVLPFVDYLVWEEILMQLPSTSLARLRCTSRSWNERITSDGFVEGYLQRQQKLAMATDNHKLVLPPLSKGHAIGSWRRSPLQARLCRDCPRMVGARPCRGLVLFCRPCAAQTYSVCYPSTGGVLHLPRPSDDDDDDECIIADADPVLANGRLHWTLSAKFLTDNPAPQAGILVFSIGDETFTTVPMPPFASADLVQCGSVYSEPYMEHIRPSRSRNGDYVYTPAGTVLAELDGCLCMVRDLRRRARAGESCMFEIWKLSSSIRHTMTTPPAAAGHWIIR</sequence>
<evidence type="ECO:0000313" key="2">
    <source>
        <dbReference type="EnsemblPlants" id="LPERR05G09430.1"/>
    </source>
</evidence>
<dbReference type="PANTHER" id="PTHR31672:SF13">
    <property type="entry name" value="F-BOX PROTEIN CPR30-LIKE"/>
    <property type="match status" value="1"/>
</dbReference>
<dbReference type="HOGENOM" id="CLU_011979_0_0_1"/>
<name>A0A0D9WF63_9ORYZ</name>
<proteinExistence type="predicted"/>
<dbReference type="eggNOG" id="ENOG502R3BF">
    <property type="taxonomic scope" value="Eukaryota"/>
</dbReference>
<keyword evidence="3" id="KW-1185">Reference proteome</keyword>
<reference evidence="3" key="2">
    <citation type="submission" date="2013-12" db="EMBL/GenBank/DDBJ databases">
        <authorList>
            <person name="Yu Y."/>
            <person name="Lee S."/>
            <person name="de Baynast K."/>
            <person name="Wissotski M."/>
            <person name="Liu L."/>
            <person name="Talag J."/>
            <person name="Goicoechea J."/>
            <person name="Angelova A."/>
            <person name="Jetty R."/>
            <person name="Kudrna D."/>
            <person name="Golser W."/>
            <person name="Rivera L."/>
            <person name="Zhang J."/>
            <person name="Wing R."/>
        </authorList>
    </citation>
    <scope>NUCLEOTIDE SEQUENCE</scope>
</reference>